<dbReference type="RefSeq" id="WP_232186683.1">
    <property type="nucleotide sequence ID" value="NZ_JAIOAP010000009.1"/>
</dbReference>
<keyword evidence="1" id="KW-0812">Transmembrane</keyword>
<name>A0ABV1KW18_9BACL</name>
<accession>A0ABV1KW18</accession>
<feature type="transmembrane region" description="Helical" evidence="1">
    <location>
        <begin position="33"/>
        <end position="54"/>
    </location>
</feature>
<comment type="caution">
    <text evidence="2">The sequence shown here is derived from an EMBL/GenBank/DDBJ whole genome shotgun (WGS) entry which is preliminary data.</text>
</comment>
<evidence type="ECO:0000313" key="3">
    <source>
        <dbReference type="Proteomes" id="UP001493487"/>
    </source>
</evidence>
<sequence>MSQFFLDVSVNMYEVIATFALMLSLFRFSIKGYVSLMIIAAAVMAQSSYLLRFIFHQDSITPIIMLLWFVVFFWRLFRIHPFYALLMTVTGYLGYLVIQSALLYLLQIPFTLDEIVGSLLHIKLVQVTSSTVTLLIAYWLLERRIGFSFVPDRLDEKVEMRGLNLLLLLVSIVACFFISGVAYIFINVNFLYSTLVTVFFLTILIILNFAFKKEMKS</sequence>
<proteinExistence type="predicted"/>
<dbReference type="EMBL" id="JASKHM010000010">
    <property type="protein sequence ID" value="MEQ4484304.1"/>
    <property type="molecule type" value="Genomic_DNA"/>
</dbReference>
<dbReference type="Proteomes" id="UP001493487">
    <property type="component" value="Unassembled WGS sequence"/>
</dbReference>
<feature type="transmembrane region" description="Helical" evidence="1">
    <location>
        <begin position="162"/>
        <end position="186"/>
    </location>
</feature>
<keyword evidence="1" id="KW-0472">Membrane</keyword>
<feature type="transmembrane region" description="Helical" evidence="1">
    <location>
        <begin position="84"/>
        <end position="106"/>
    </location>
</feature>
<feature type="transmembrane region" description="Helical" evidence="1">
    <location>
        <begin position="192"/>
        <end position="211"/>
    </location>
</feature>
<protein>
    <submittedName>
        <fullName evidence="2">Uncharacterized protein</fullName>
    </submittedName>
</protein>
<feature type="transmembrane region" description="Helical" evidence="1">
    <location>
        <begin position="60"/>
        <end position="77"/>
    </location>
</feature>
<evidence type="ECO:0000256" key="1">
    <source>
        <dbReference type="SAM" id="Phobius"/>
    </source>
</evidence>
<evidence type="ECO:0000313" key="2">
    <source>
        <dbReference type="EMBL" id="MEQ4484304.1"/>
    </source>
</evidence>
<keyword evidence="1" id="KW-1133">Transmembrane helix</keyword>
<reference evidence="2 3" key="1">
    <citation type="journal article" date="2023" name="Genome Announc.">
        <title>Pan-Genome Analyses of the Genus Cohnella and Proposal of the Novel Species Cohnella silvisoli sp. nov., Isolated from Forest Soil.</title>
        <authorList>
            <person name="Wang C."/>
            <person name="Mao L."/>
            <person name="Bao G."/>
            <person name="Zhu H."/>
        </authorList>
    </citation>
    <scope>NUCLEOTIDE SEQUENCE [LARGE SCALE GENOMIC DNA]</scope>
    <source>
        <strain evidence="2 3">NL03-T5-1</strain>
    </source>
</reference>
<organism evidence="2 3">
    <name type="scientific">Cohnella silvisoli</name>
    <dbReference type="NCBI Taxonomy" id="2873699"/>
    <lineage>
        <taxon>Bacteria</taxon>
        <taxon>Bacillati</taxon>
        <taxon>Bacillota</taxon>
        <taxon>Bacilli</taxon>
        <taxon>Bacillales</taxon>
        <taxon>Paenibacillaceae</taxon>
        <taxon>Cohnella</taxon>
    </lineage>
</organism>
<feature type="transmembrane region" description="Helical" evidence="1">
    <location>
        <begin position="6"/>
        <end position="26"/>
    </location>
</feature>
<feature type="transmembrane region" description="Helical" evidence="1">
    <location>
        <begin position="118"/>
        <end position="141"/>
    </location>
</feature>
<gene>
    <name evidence="2" type="ORF">QJS35_18050</name>
</gene>
<keyword evidence="3" id="KW-1185">Reference proteome</keyword>